<organism evidence="2 3">
    <name type="scientific">Pontibacterium sinense</name>
    <dbReference type="NCBI Taxonomy" id="2781979"/>
    <lineage>
        <taxon>Bacteria</taxon>
        <taxon>Pseudomonadati</taxon>
        <taxon>Pseudomonadota</taxon>
        <taxon>Gammaproteobacteria</taxon>
        <taxon>Oceanospirillales</taxon>
        <taxon>Oceanospirillaceae</taxon>
        <taxon>Pontibacterium</taxon>
    </lineage>
</organism>
<dbReference type="EMBL" id="JADEYS010000007">
    <property type="protein sequence ID" value="MBE9397294.1"/>
    <property type="molecule type" value="Genomic_DNA"/>
</dbReference>
<sequence length="214" mass="23877">MFKQLVNKVTVVLTALLLTTSLPAVASWEEASQVVEDATGKMLNLMEDTSYREEGKFSALVSEIDTLLDPVVDFPYISKLVMGKYYRKASADDRTEFAGVFRTTLLKTYAKAIVGFDIKGYEVVPARKKSPKPDKQIVTVEVTSGAGTKFTLVYYMRKKAGEWRLVNVNLDGVNLRLTFKNQFADLAQKSRGDVSRTVAMWKEQIDPDKGVSNG</sequence>
<keyword evidence="3" id="KW-1185">Reference proteome</keyword>
<feature type="chain" id="PRO_5035169007" evidence="1">
    <location>
        <begin position="27"/>
        <end position="214"/>
    </location>
</feature>
<dbReference type="PANTHER" id="PTHR36573:SF1">
    <property type="entry name" value="INTERMEMBRANE PHOSPHOLIPID TRANSPORT SYSTEM BINDING PROTEIN MLAC"/>
    <property type="match status" value="1"/>
</dbReference>
<gene>
    <name evidence="2" type="ORF">IOQ59_08480</name>
</gene>
<dbReference type="Gene3D" id="3.10.450.710">
    <property type="entry name" value="Tgt2/MlaC"/>
    <property type="match status" value="1"/>
</dbReference>
<keyword evidence="1" id="KW-0732">Signal</keyword>
<evidence type="ECO:0000313" key="2">
    <source>
        <dbReference type="EMBL" id="MBE9397294.1"/>
    </source>
</evidence>
<accession>A0A8J7FD96</accession>
<dbReference type="Proteomes" id="UP000640333">
    <property type="component" value="Unassembled WGS sequence"/>
</dbReference>
<evidence type="ECO:0000313" key="3">
    <source>
        <dbReference type="Proteomes" id="UP000640333"/>
    </source>
</evidence>
<dbReference type="RefSeq" id="WP_193952850.1">
    <property type="nucleotide sequence ID" value="NZ_JADEYS010000007.1"/>
</dbReference>
<comment type="caution">
    <text evidence="2">The sequence shown here is derived from an EMBL/GenBank/DDBJ whole genome shotgun (WGS) entry which is preliminary data.</text>
</comment>
<dbReference type="PIRSF" id="PIRSF004649">
    <property type="entry name" value="MlaC"/>
    <property type="match status" value="1"/>
</dbReference>
<dbReference type="InterPro" id="IPR008869">
    <property type="entry name" value="MlaC/ttg2D"/>
</dbReference>
<protein>
    <submittedName>
        <fullName evidence="2">ABC transporter substrate-binding protein</fullName>
    </submittedName>
</protein>
<proteinExistence type="predicted"/>
<feature type="signal peptide" evidence="1">
    <location>
        <begin position="1"/>
        <end position="26"/>
    </location>
</feature>
<dbReference type="AlphaFoldDB" id="A0A8J7FD96"/>
<dbReference type="InterPro" id="IPR042245">
    <property type="entry name" value="Tgt2/MlaC_sf"/>
</dbReference>
<reference evidence="2" key="1">
    <citation type="submission" date="2020-10" db="EMBL/GenBank/DDBJ databases">
        <title>Bacterium isolated from coastal waters sediment.</title>
        <authorList>
            <person name="Chen R.-J."/>
            <person name="Lu D.-C."/>
            <person name="Zhu K.-L."/>
            <person name="Du Z.-J."/>
        </authorList>
    </citation>
    <scope>NUCLEOTIDE SEQUENCE</scope>
    <source>
        <strain evidence="2">N1Y112</strain>
    </source>
</reference>
<dbReference type="PANTHER" id="PTHR36573">
    <property type="entry name" value="INTERMEMBRANE PHOSPHOLIPID TRANSPORT SYSTEM BINDING PROTEIN MLAC"/>
    <property type="match status" value="1"/>
</dbReference>
<dbReference type="Pfam" id="PF05494">
    <property type="entry name" value="MlaC"/>
    <property type="match status" value="1"/>
</dbReference>
<evidence type="ECO:0000256" key="1">
    <source>
        <dbReference type="SAM" id="SignalP"/>
    </source>
</evidence>
<name>A0A8J7FD96_9GAMM</name>